<dbReference type="RefSeq" id="WP_011765547.1">
    <property type="nucleotide sequence ID" value="NC_008702.1"/>
</dbReference>
<accession>A1K6H6</accession>
<evidence type="ECO:0008006" key="3">
    <source>
        <dbReference type="Google" id="ProtNLM"/>
    </source>
</evidence>
<protein>
    <recommendedName>
        <fullName evidence="3">DUF883 domain-containing protein</fullName>
    </recommendedName>
</protein>
<proteinExistence type="predicted"/>
<dbReference type="OrthoDB" id="9181281at2"/>
<reference evidence="1 2" key="1">
    <citation type="journal article" date="2006" name="Nat. Biotechnol.">
        <title>Complete genome of the mutualistic, N2-fixing grass endophyte Azoarcus sp. strain BH72.</title>
        <authorList>
            <person name="Krause A."/>
            <person name="Ramakumar A."/>
            <person name="Bartels D."/>
            <person name="Battistoni F."/>
            <person name="Bekel T."/>
            <person name="Boch J."/>
            <person name="Boehm M."/>
            <person name="Friedrich F."/>
            <person name="Hurek T."/>
            <person name="Krause L."/>
            <person name="Linke B."/>
            <person name="McHardy A.C."/>
            <person name="Sarkar A."/>
            <person name="Schneiker S."/>
            <person name="Syed A.A."/>
            <person name="Thauer R."/>
            <person name="Vorhoelter F.-J."/>
            <person name="Weidner S."/>
            <person name="Puehler A."/>
            <person name="Reinhold-Hurek B."/>
            <person name="Kaiser O."/>
            <person name="Goesmann A."/>
        </authorList>
    </citation>
    <scope>NUCLEOTIDE SEQUENCE [LARGE SCALE GENOMIC DNA]</scope>
    <source>
        <strain evidence="1 2">BH72</strain>
    </source>
</reference>
<dbReference type="KEGG" id="aoa:dqs_1963"/>
<evidence type="ECO:0000313" key="2">
    <source>
        <dbReference type="Proteomes" id="UP000002588"/>
    </source>
</evidence>
<dbReference type="EMBL" id="AM406670">
    <property type="protein sequence ID" value="CAL94431.1"/>
    <property type="molecule type" value="Genomic_DNA"/>
</dbReference>
<evidence type="ECO:0000313" key="1">
    <source>
        <dbReference type="EMBL" id="CAL94431.1"/>
    </source>
</evidence>
<name>A1K6H6_AZOSB</name>
<keyword evidence="2" id="KW-1185">Reference proteome</keyword>
<dbReference type="AlphaFoldDB" id="A1K6H6"/>
<sequence length="97" mass="10454">MQSTTTGPTTLTGASEQGAARIERLSGDAHEAVNRMAEKTASTVRDLGAKGEEMRQHWMETQDYWVGSARECVRTHPIASVAIAVGVGMLLSRLTSH</sequence>
<organism evidence="1 2">
    <name type="scientific">Azoarcus sp. (strain BH72)</name>
    <dbReference type="NCBI Taxonomy" id="418699"/>
    <lineage>
        <taxon>Bacteria</taxon>
        <taxon>Pseudomonadati</taxon>
        <taxon>Pseudomonadota</taxon>
        <taxon>Betaproteobacteria</taxon>
        <taxon>Rhodocyclales</taxon>
        <taxon>Zoogloeaceae</taxon>
        <taxon>Azoarcus</taxon>
    </lineage>
</organism>
<dbReference type="eggNOG" id="COG4575">
    <property type="taxonomic scope" value="Bacteria"/>
</dbReference>
<dbReference type="Proteomes" id="UP000002588">
    <property type="component" value="Chromosome"/>
</dbReference>
<gene>
    <name evidence="1" type="ordered locus">azo1814</name>
</gene>
<dbReference type="STRING" id="62928.azo1814"/>
<dbReference type="HOGENOM" id="CLU_132623_5_0_4"/>
<dbReference type="KEGG" id="azo:azo1814"/>